<dbReference type="PROSITE" id="PS51186">
    <property type="entry name" value="GNAT"/>
    <property type="match status" value="1"/>
</dbReference>
<evidence type="ECO:0000256" key="2">
    <source>
        <dbReference type="ARBA" id="ARBA00023315"/>
    </source>
</evidence>
<dbReference type="OrthoDB" id="5241264at2"/>
<dbReference type="InterPro" id="IPR000182">
    <property type="entry name" value="GNAT_dom"/>
</dbReference>
<sequence length="284" mass="30579">MLRVRQRSEQARLLDDRDRAAALELCAADPVANVFVESRIRAFGLDPGRLGAQMWGFEQGGRLISLCYGGANLVPVQATGPAIGAFADRALRQGRRCSSIVGDSAVVTELWGYLRPHWGPARDVRAAQPLMAIDGPSPVAPDPDVRRVRMDEIDVLLPASIAMFTEEVGISPLNGDGGASYRARVAELVRSGRAFARFEDGRVVFKAEVGAATPQACQVQGVWVAPDRRGRGLAAPGMAAVVELARASISPVVSLYVNDFNTPGRATYRRAGFREVGEFMSVLF</sequence>
<dbReference type="EMBL" id="RPFW01000003">
    <property type="protein sequence ID" value="TVZ04307.1"/>
    <property type="molecule type" value="Genomic_DNA"/>
</dbReference>
<dbReference type="Pfam" id="PF13312">
    <property type="entry name" value="DUF4081"/>
    <property type="match status" value="1"/>
</dbReference>
<evidence type="ECO:0000256" key="1">
    <source>
        <dbReference type="ARBA" id="ARBA00022679"/>
    </source>
</evidence>
<dbReference type="RefSeq" id="WP_145854176.1">
    <property type="nucleotide sequence ID" value="NZ_RPFW01000003.1"/>
</dbReference>
<dbReference type="GO" id="GO:0016747">
    <property type="term" value="F:acyltransferase activity, transferring groups other than amino-acyl groups"/>
    <property type="evidence" value="ECO:0007669"/>
    <property type="project" value="InterPro"/>
</dbReference>
<name>A0A6P2C037_9ACTN</name>
<comment type="caution">
    <text evidence="4">The sequence shown here is derived from an EMBL/GenBank/DDBJ whole genome shotgun (WGS) entry which is preliminary data.</text>
</comment>
<dbReference type="InterPro" id="IPR016181">
    <property type="entry name" value="Acyl_CoA_acyltransferase"/>
</dbReference>
<dbReference type="PANTHER" id="PTHR43877:SF2">
    <property type="entry name" value="AMINOALKYLPHOSPHONATE N-ACETYLTRANSFERASE-RELATED"/>
    <property type="match status" value="1"/>
</dbReference>
<feature type="domain" description="N-acetyltransferase" evidence="3">
    <location>
        <begin position="143"/>
        <end position="284"/>
    </location>
</feature>
<keyword evidence="1 4" id="KW-0808">Transferase</keyword>
<keyword evidence="5" id="KW-1185">Reference proteome</keyword>
<organism evidence="4 5">
    <name type="scientific">Trebonia kvetii</name>
    <dbReference type="NCBI Taxonomy" id="2480626"/>
    <lineage>
        <taxon>Bacteria</taxon>
        <taxon>Bacillati</taxon>
        <taxon>Actinomycetota</taxon>
        <taxon>Actinomycetes</taxon>
        <taxon>Streptosporangiales</taxon>
        <taxon>Treboniaceae</taxon>
        <taxon>Trebonia</taxon>
    </lineage>
</organism>
<proteinExistence type="predicted"/>
<dbReference type="Proteomes" id="UP000460272">
    <property type="component" value="Unassembled WGS sequence"/>
</dbReference>
<dbReference type="InterPro" id="IPR050832">
    <property type="entry name" value="Bact_Acetyltransf"/>
</dbReference>
<dbReference type="InterPro" id="IPR016794">
    <property type="entry name" value="UCP21603_acetyltransf"/>
</dbReference>
<accession>A0A6P2C037</accession>
<dbReference type="Gene3D" id="3.40.630.30">
    <property type="match status" value="1"/>
</dbReference>
<evidence type="ECO:0000259" key="3">
    <source>
        <dbReference type="PROSITE" id="PS51186"/>
    </source>
</evidence>
<dbReference type="Pfam" id="PF00583">
    <property type="entry name" value="Acetyltransf_1"/>
    <property type="match status" value="1"/>
</dbReference>
<dbReference type="PIRSF" id="PIRSF021603">
    <property type="entry name" value="UCP21603_acetyltransf"/>
    <property type="match status" value="1"/>
</dbReference>
<dbReference type="SUPFAM" id="SSF55729">
    <property type="entry name" value="Acyl-CoA N-acyltransferases (Nat)"/>
    <property type="match status" value="1"/>
</dbReference>
<dbReference type="InterPro" id="IPR025289">
    <property type="entry name" value="DUF4081"/>
</dbReference>
<keyword evidence="2" id="KW-0012">Acyltransferase</keyword>
<dbReference type="AlphaFoldDB" id="A0A6P2C037"/>
<reference evidence="4 5" key="1">
    <citation type="submission" date="2018-11" db="EMBL/GenBank/DDBJ databases">
        <title>Trebonia kvetii gen.nov., sp.nov., a novel acidophilic actinobacterium, and proposal of the new actinobacterial family Treboniaceae fam. nov.</title>
        <authorList>
            <person name="Rapoport D."/>
            <person name="Sagova-Mareckova M."/>
            <person name="Sedlacek I."/>
            <person name="Provaznik J."/>
            <person name="Kralova S."/>
            <person name="Pavlinic D."/>
            <person name="Benes V."/>
            <person name="Kopecky J."/>
        </authorList>
    </citation>
    <scope>NUCLEOTIDE SEQUENCE [LARGE SCALE GENOMIC DNA]</scope>
    <source>
        <strain evidence="4 5">15Tr583</strain>
    </source>
</reference>
<evidence type="ECO:0000313" key="5">
    <source>
        <dbReference type="Proteomes" id="UP000460272"/>
    </source>
</evidence>
<dbReference type="PANTHER" id="PTHR43877">
    <property type="entry name" value="AMINOALKYLPHOSPHONATE N-ACETYLTRANSFERASE-RELATED-RELATED"/>
    <property type="match status" value="1"/>
</dbReference>
<protein>
    <submittedName>
        <fullName evidence="4">GNAT family N-acetyltransferase</fullName>
    </submittedName>
</protein>
<gene>
    <name evidence="4" type="ORF">EAS64_18185</name>
</gene>
<evidence type="ECO:0000313" key="4">
    <source>
        <dbReference type="EMBL" id="TVZ04307.1"/>
    </source>
</evidence>